<dbReference type="SMART" id="SM00406">
    <property type="entry name" value="IGv"/>
    <property type="match status" value="1"/>
</dbReference>
<dbReference type="InterPro" id="IPR036179">
    <property type="entry name" value="Ig-like_dom_sf"/>
</dbReference>
<name>A0A673XBT8_SALTR</name>
<evidence type="ECO:0000256" key="1">
    <source>
        <dbReference type="ARBA" id="ARBA00004370"/>
    </source>
</evidence>
<proteinExistence type="predicted"/>
<dbReference type="GeneTree" id="ENSGT00940000154641"/>
<organism evidence="10 11">
    <name type="scientific">Salmo trutta</name>
    <name type="common">Brown trout</name>
    <dbReference type="NCBI Taxonomy" id="8032"/>
    <lineage>
        <taxon>Eukaryota</taxon>
        <taxon>Metazoa</taxon>
        <taxon>Chordata</taxon>
        <taxon>Craniata</taxon>
        <taxon>Vertebrata</taxon>
        <taxon>Euteleostomi</taxon>
        <taxon>Actinopterygii</taxon>
        <taxon>Neopterygii</taxon>
        <taxon>Teleostei</taxon>
        <taxon>Protacanthopterygii</taxon>
        <taxon>Salmoniformes</taxon>
        <taxon>Salmonidae</taxon>
        <taxon>Salmoninae</taxon>
        <taxon>Salmo</taxon>
    </lineage>
</organism>
<dbReference type="GO" id="GO:0009897">
    <property type="term" value="C:external side of plasma membrane"/>
    <property type="evidence" value="ECO:0007669"/>
    <property type="project" value="TreeGrafter"/>
</dbReference>
<keyword evidence="6" id="KW-0393">Immunoglobulin domain</keyword>
<evidence type="ECO:0000313" key="11">
    <source>
        <dbReference type="Proteomes" id="UP000472277"/>
    </source>
</evidence>
<evidence type="ECO:0000256" key="4">
    <source>
        <dbReference type="ARBA" id="ARBA00023157"/>
    </source>
</evidence>
<dbReference type="GO" id="GO:0005102">
    <property type="term" value="F:signaling receptor binding"/>
    <property type="evidence" value="ECO:0007669"/>
    <property type="project" value="TreeGrafter"/>
</dbReference>
<dbReference type="Pfam" id="PF07686">
    <property type="entry name" value="V-set"/>
    <property type="match status" value="1"/>
</dbReference>
<evidence type="ECO:0000256" key="2">
    <source>
        <dbReference type="ARBA" id="ARBA00022729"/>
    </source>
</evidence>
<evidence type="ECO:0000256" key="7">
    <source>
        <dbReference type="SAM" id="Phobius"/>
    </source>
</evidence>
<keyword evidence="3 7" id="KW-0472">Membrane</keyword>
<dbReference type="PROSITE" id="PS50835">
    <property type="entry name" value="IG_LIKE"/>
    <property type="match status" value="1"/>
</dbReference>
<dbReference type="SMART" id="SM00409">
    <property type="entry name" value="IG"/>
    <property type="match status" value="1"/>
</dbReference>
<keyword evidence="7" id="KW-1133">Transmembrane helix</keyword>
<evidence type="ECO:0000256" key="5">
    <source>
        <dbReference type="ARBA" id="ARBA00023180"/>
    </source>
</evidence>
<keyword evidence="4" id="KW-1015">Disulfide bond</keyword>
<dbReference type="PANTHER" id="PTHR24100">
    <property type="entry name" value="BUTYROPHILIN"/>
    <property type="match status" value="1"/>
</dbReference>
<dbReference type="Proteomes" id="UP000472277">
    <property type="component" value="Chromosome 3"/>
</dbReference>
<evidence type="ECO:0000256" key="3">
    <source>
        <dbReference type="ARBA" id="ARBA00023136"/>
    </source>
</evidence>
<keyword evidence="11" id="KW-1185">Reference proteome</keyword>
<dbReference type="InParanoid" id="A0A673XBT8"/>
<protein>
    <recommendedName>
        <fullName evidence="9">Ig-like domain-containing protein</fullName>
    </recommendedName>
</protein>
<dbReference type="SUPFAM" id="SSF48726">
    <property type="entry name" value="Immunoglobulin"/>
    <property type="match status" value="1"/>
</dbReference>
<dbReference type="InterPro" id="IPR003599">
    <property type="entry name" value="Ig_sub"/>
</dbReference>
<dbReference type="InterPro" id="IPR050504">
    <property type="entry name" value="IgSF_BTN/MOG"/>
</dbReference>
<dbReference type="FunFam" id="2.60.40.10:FF:000142">
    <property type="entry name" value="V-set domain-containing T-cell activation inhibitor 1"/>
    <property type="match status" value="1"/>
</dbReference>
<accession>A0A673XBT8</accession>
<feature type="domain" description="Ig-like" evidence="9">
    <location>
        <begin position="13"/>
        <end position="128"/>
    </location>
</feature>
<dbReference type="GO" id="GO:0050863">
    <property type="term" value="P:regulation of T cell activation"/>
    <property type="evidence" value="ECO:0007669"/>
    <property type="project" value="UniProtKB-ARBA"/>
</dbReference>
<keyword evidence="5" id="KW-0325">Glycoprotein</keyword>
<dbReference type="InterPro" id="IPR007110">
    <property type="entry name" value="Ig-like_dom"/>
</dbReference>
<feature type="signal peptide" evidence="8">
    <location>
        <begin position="1"/>
        <end position="18"/>
    </location>
</feature>
<evidence type="ECO:0000259" key="9">
    <source>
        <dbReference type="PROSITE" id="PS50835"/>
    </source>
</evidence>
<keyword evidence="7" id="KW-0812">Transmembrane</keyword>
<evidence type="ECO:0000256" key="6">
    <source>
        <dbReference type="ARBA" id="ARBA00023319"/>
    </source>
</evidence>
<sequence length="240" mass="26724">LLSFHLFHISVISSVVTTTSLQPREVAAPGSDITLSCSFPSSKNLNLNNLVVNWQRGESVVVHSYYHGRDQLERQSVVYKGRTHLFEDQLTVGNASLRLSGVQLSDQGPYTCDVTDEQGSTQEKLQLLVAGKFHSPYDETRISAQATCDGFIVTLHAFQGFSQPEVMWKGVMDSNTTAELDSRGLSAPFFSSLPQCAVMPAEQRSRLLMYPLLLMLLGLVLLLSWKRSEQETKKDPKTEE</sequence>
<comment type="subcellular location">
    <subcellularLocation>
        <location evidence="1">Membrane</location>
    </subcellularLocation>
</comment>
<reference evidence="10" key="2">
    <citation type="submission" date="2025-09" db="UniProtKB">
        <authorList>
            <consortium name="Ensembl"/>
        </authorList>
    </citation>
    <scope>IDENTIFICATION</scope>
</reference>
<feature type="chain" id="PRO_5025485424" description="Ig-like domain-containing protein" evidence="8">
    <location>
        <begin position="19"/>
        <end position="240"/>
    </location>
</feature>
<dbReference type="InterPro" id="IPR013106">
    <property type="entry name" value="Ig_V-set"/>
</dbReference>
<dbReference type="PANTHER" id="PTHR24100:SF155">
    <property type="entry name" value="CD276 ANTIGEN"/>
    <property type="match status" value="1"/>
</dbReference>
<dbReference type="Ensembl" id="ENSSTUT00000019410.1">
    <property type="protein sequence ID" value="ENSSTUP00000018452.1"/>
    <property type="gene ID" value="ENSSTUG00000008275.1"/>
</dbReference>
<dbReference type="GO" id="GO:0050852">
    <property type="term" value="P:T cell receptor signaling pathway"/>
    <property type="evidence" value="ECO:0007669"/>
    <property type="project" value="TreeGrafter"/>
</dbReference>
<feature type="transmembrane region" description="Helical" evidence="7">
    <location>
        <begin position="207"/>
        <end position="225"/>
    </location>
</feature>
<dbReference type="InterPro" id="IPR013783">
    <property type="entry name" value="Ig-like_fold"/>
</dbReference>
<evidence type="ECO:0000313" key="10">
    <source>
        <dbReference type="Ensembl" id="ENSSTUP00000018452.1"/>
    </source>
</evidence>
<dbReference type="OMA" id="CSIYITR"/>
<evidence type="ECO:0000256" key="8">
    <source>
        <dbReference type="SAM" id="SignalP"/>
    </source>
</evidence>
<keyword evidence="2 8" id="KW-0732">Signal</keyword>
<dbReference type="GO" id="GO:1903037">
    <property type="term" value="P:regulation of leukocyte cell-cell adhesion"/>
    <property type="evidence" value="ECO:0007669"/>
    <property type="project" value="UniProtKB-ARBA"/>
</dbReference>
<reference evidence="10" key="1">
    <citation type="submission" date="2025-08" db="UniProtKB">
        <authorList>
            <consortium name="Ensembl"/>
        </authorList>
    </citation>
    <scope>IDENTIFICATION</scope>
</reference>
<dbReference type="AlphaFoldDB" id="A0A673XBT8"/>
<dbReference type="GO" id="GO:0001817">
    <property type="term" value="P:regulation of cytokine production"/>
    <property type="evidence" value="ECO:0007669"/>
    <property type="project" value="TreeGrafter"/>
</dbReference>
<dbReference type="Gene3D" id="2.60.40.10">
    <property type="entry name" value="Immunoglobulins"/>
    <property type="match status" value="1"/>
</dbReference>